<evidence type="ECO:0000256" key="3">
    <source>
        <dbReference type="ARBA" id="ARBA00022448"/>
    </source>
</evidence>
<evidence type="ECO:0000256" key="4">
    <source>
        <dbReference type="ARBA" id="ARBA00022475"/>
    </source>
</evidence>
<evidence type="ECO:0000256" key="12">
    <source>
        <dbReference type="ARBA" id="ARBA00023136"/>
    </source>
</evidence>
<dbReference type="RefSeq" id="WP_077931958.1">
    <property type="nucleotide sequence ID" value="NZ_CP014688.1"/>
</dbReference>
<comment type="similarity">
    <text evidence="2">Belongs to the MotA family.</text>
</comment>
<keyword evidence="16" id="KW-0282">Flagellum</keyword>
<geneLocation type="plasmid" evidence="17">
    <name>pac1084_1</name>
</geneLocation>
<organism evidence="16 17">
    <name type="scientific">Acetobacter persici</name>
    <dbReference type="NCBI Taxonomy" id="1076596"/>
    <lineage>
        <taxon>Bacteria</taxon>
        <taxon>Pseudomonadati</taxon>
        <taxon>Pseudomonadota</taxon>
        <taxon>Alphaproteobacteria</taxon>
        <taxon>Acetobacterales</taxon>
        <taxon>Acetobacteraceae</taxon>
        <taxon>Acetobacter</taxon>
    </lineage>
</organism>
<dbReference type="InterPro" id="IPR047055">
    <property type="entry name" value="MotA-like"/>
</dbReference>
<feature type="transmembrane region" description="Helical" evidence="13">
    <location>
        <begin position="202"/>
        <end position="221"/>
    </location>
</feature>
<keyword evidence="12 13" id="KW-0472">Membrane</keyword>
<evidence type="ECO:0000259" key="15">
    <source>
        <dbReference type="Pfam" id="PF20560"/>
    </source>
</evidence>
<sequence>MLFIGGLIFALLCVFGSFAASGGALGPLMASMPFELLTILGSAVGIFVMANTKESLKHLMSYVKMVIKGPTYNKDDYVSLLTLLLRIMKKASKGGIPAIEEDYENPESSRIFTLTPSVQKDKKTVSFICDYLRLSGDLRDPYQLDDVMASELRKIQNEELHMSECIQNLADALPALGIVAAVLGVIKTMASINKPPAILGEMIGGAMVGTFLGVLMAYGIFGPLAAKMKEVVEKDGRYQDVVRTVLVAYAQGLQPQICIEIGRKSISEEFMPTFQEMDVVCQNITSSEP</sequence>
<name>A0A1U9LIV3_9PROT</name>
<evidence type="ECO:0000256" key="2">
    <source>
        <dbReference type="ARBA" id="ARBA00008038"/>
    </source>
</evidence>
<keyword evidence="16" id="KW-0966">Cell projection</keyword>
<dbReference type="InterPro" id="IPR002898">
    <property type="entry name" value="MotA_ExbB_proton_chnl"/>
</dbReference>
<dbReference type="Proteomes" id="UP000189055">
    <property type="component" value="Plasmid pAC1084_1"/>
</dbReference>
<dbReference type="PANTHER" id="PTHR30433:SF4">
    <property type="entry name" value="MOTILITY PROTEIN A"/>
    <property type="match status" value="1"/>
</dbReference>
<feature type="transmembrane region" description="Helical" evidence="13">
    <location>
        <begin position="29"/>
        <end position="50"/>
    </location>
</feature>
<dbReference type="Pfam" id="PF20560">
    <property type="entry name" value="MotA_N"/>
    <property type="match status" value="1"/>
</dbReference>
<reference evidence="16 17" key="1">
    <citation type="submission" date="2016-03" db="EMBL/GenBank/DDBJ databases">
        <title>Acetic acid bacteria sequencing.</title>
        <authorList>
            <person name="Brandt J."/>
            <person name="Jakob F."/>
            <person name="Vogel R.F."/>
        </authorList>
    </citation>
    <scope>NUCLEOTIDE SEQUENCE [LARGE SCALE GENOMIC DNA]</scope>
    <source>
        <strain evidence="16 17">TMW2.1084</strain>
        <plasmid evidence="17">pac1084_1</plasmid>
    </source>
</reference>
<dbReference type="GO" id="GO:0005886">
    <property type="term" value="C:plasma membrane"/>
    <property type="evidence" value="ECO:0007669"/>
    <property type="project" value="UniProtKB-SubCell"/>
</dbReference>
<dbReference type="PROSITE" id="PS01307">
    <property type="entry name" value="MOTA"/>
    <property type="match status" value="1"/>
</dbReference>
<evidence type="ECO:0000313" key="17">
    <source>
        <dbReference type="Proteomes" id="UP000189055"/>
    </source>
</evidence>
<dbReference type="NCBIfam" id="TIGR03818">
    <property type="entry name" value="MotA1"/>
    <property type="match status" value="1"/>
</dbReference>
<protein>
    <submittedName>
        <fullName evidence="16">Flagellar motor stator protein MotA</fullName>
    </submittedName>
</protein>
<dbReference type="InterPro" id="IPR046786">
    <property type="entry name" value="MotA_N"/>
</dbReference>
<evidence type="ECO:0000256" key="11">
    <source>
        <dbReference type="ARBA" id="ARBA00023065"/>
    </source>
</evidence>
<keyword evidence="8" id="KW-0283">Flagellar rotation</keyword>
<keyword evidence="9" id="KW-0375">Hydrogen ion transport</keyword>
<evidence type="ECO:0000256" key="8">
    <source>
        <dbReference type="ARBA" id="ARBA00022779"/>
    </source>
</evidence>
<keyword evidence="16" id="KW-0969">Cilium</keyword>
<keyword evidence="16" id="KW-0614">Plasmid</keyword>
<dbReference type="GO" id="GO:0006935">
    <property type="term" value="P:chemotaxis"/>
    <property type="evidence" value="ECO:0007669"/>
    <property type="project" value="UniProtKB-KW"/>
</dbReference>
<keyword evidence="6" id="KW-0997">Cell inner membrane</keyword>
<dbReference type="AlphaFoldDB" id="A0A1U9LIV3"/>
<keyword evidence="11" id="KW-0406">Ion transport</keyword>
<comment type="subcellular location">
    <subcellularLocation>
        <location evidence="1">Cell inner membrane</location>
        <topology evidence="1">Multi-pass membrane protein</topology>
    </subcellularLocation>
</comment>
<evidence type="ECO:0000256" key="9">
    <source>
        <dbReference type="ARBA" id="ARBA00022781"/>
    </source>
</evidence>
<evidence type="ECO:0000256" key="5">
    <source>
        <dbReference type="ARBA" id="ARBA00022500"/>
    </source>
</evidence>
<keyword evidence="7 13" id="KW-0812">Transmembrane</keyword>
<dbReference type="KEGG" id="aper:A0U91_14995"/>
<evidence type="ECO:0000256" key="6">
    <source>
        <dbReference type="ARBA" id="ARBA00022519"/>
    </source>
</evidence>
<keyword evidence="3" id="KW-0813">Transport</keyword>
<evidence type="ECO:0000259" key="14">
    <source>
        <dbReference type="Pfam" id="PF01618"/>
    </source>
</evidence>
<dbReference type="InterPro" id="IPR000540">
    <property type="entry name" value="Flag_MotA_CS"/>
</dbReference>
<dbReference type="PANTHER" id="PTHR30433">
    <property type="entry name" value="CHEMOTAXIS PROTEIN MOTA"/>
    <property type="match status" value="1"/>
</dbReference>
<keyword evidence="10 13" id="KW-1133">Transmembrane helix</keyword>
<gene>
    <name evidence="16" type="ORF">A0U91_14995</name>
</gene>
<feature type="domain" description="MotA/TolQ/ExbB proton channel" evidence="14">
    <location>
        <begin position="130"/>
        <end position="234"/>
    </location>
</feature>
<keyword evidence="4" id="KW-1003">Cell membrane</keyword>
<feature type="domain" description="Motility protein A N-terminal" evidence="15">
    <location>
        <begin position="5"/>
        <end position="95"/>
    </location>
</feature>
<dbReference type="Pfam" id="PF01618">
    <property type="entry name" value="MotA_ExbB"/>
    <property type="match status" value="1"/>
</dbReference>
<keyword evidence="5" id="KW-0145">Chemotaxis</keyword>
<dbReference type="GO" id="GO:0071978">
    <property type="term" value="P:bacterial-type flagellum-dependent swarming motility"/>
    <property type="evidence" value="ECO:0007669"/>
    <property type="project" value="InterPro"/>
</dbReference>
<proteinExistence type="inferred from homology"/>
<evidence type="ECO:0000256" key="10">
    <source>
        <dbReference type="ARBA" id="ARBA00022989"/>
    </source>
</evidence>
<dbReference type="GO" id="GO:1902600">
    <property type="term" value="P:proton transmembrane transport"/>
    <property type="evidence" value="ECO:0007669"/>
    <property type="project" value="UniProtKB-KW"/>
</dbReference>
<dbReference type="InterPro" id="IPR022522">
    <property type="entry name" value="Flagellar_motor_stator_MotA"/>
</dbReference>
<feature type="transmembrane region" description="Helical" evidence="13">
    <location>
        <begin position="172"/>
        <end position="190"/>
    </location>
</feature>
<evidence type="ECO:0000256" key="13">
    <source>
        <dbReference type="SAM" id="Phobius"/>
    </source>
</evidence>
<dbReference type="EMBL" id="CP014688">
    <property type="protein sequence ID" value="AQT06328.1"/>
    <property type="molecule type" value="Genomic_DNA"/>
</dbReference>
<evidence type="ECO:0000313" key="16">
    <source>
        <dbReference type="EMBL" id="AQT06328.1"/>
    </source>
</evidence>
<evidence type="ECO:0000256" key="7">
    <source>
        <dbReference type="ARBA" id="ARBA00022692"/>
    </source>
</evidence>
<accession>A0A1U9LIV3</accession>
<evidence type="ECO:0000256" key="1">
    <source>
        <dbReference type="ARBA" id="ARBA00004429"/>
    </source>
</evidence>